<gene>
    <name evidence="2" type="ORF">E2C01_056462</name>
</gene>
<sequence length="194" mass="21506">MDVNYRWSESRSKVCQMCDMGEDQTVEKYLSTISIPPASKPSWYQAETAQYYADASEKCERHSKTSQHSLSGSSGSPVSNCRESHEGGRGVRYRRDSAVDSGPDDNTLSKSLQYLGHPLRPHQPETDPIQTGRSFAPPLLSAAPPQAQSQLDPSTFAAVLFHQPGGTVLPRSTRETCRRLRERDPGAQTSHQRT</sequence>
<dbReference type="AlphaFoldDB" id="A0A5B7GZ83"/>
<evidence type="ECO:0000313" key="3">
    <source>
        <dbReference type="Proteomes" id="UP000324222"/>
    </source>
</evidence>
<organism evidence="2 3">
    <name type="scientific">Portunus trituberculatus</name>
    <name type="common">Swimming crab</name>
    <name type="synonym">Neptunus trituberculatus</name>
    <dbReference type="NCBI Taxonomy" id="210409"/>
    <lineage>
        <taxon>Eukaryota</taxon>
        <taxon>Metazoa</taxon>
        <taxon>Ecdysozoa</taxon>
        <taxon>Arthropoda</taxon>
        <taxon>Crustacea</taxon>
        <taxon>Multicrustacea</taxon>
        <taxon>Malacostraca</taxon>
        <taxon>Eumalacostraca</taxon>
        <taxon>Eucarida</taxon>
        <taxon>Decapoda</taxon>
        <taxon>Pleocyemata</taxon>
        <taxon>Brachyura</taxon>
        <taxon>Eubrachyura</taxon>
        <taxon>Portunoidea</taxon>
        <taxon>Portunidae</taxon>
        <taxon>Portuninae</taxon>
        <taxon>Portunus</taxon>
    </lineage>
</organism>
<evidence type="ECO:0000313" key="2">
    <source>
        <dbReference type="EMBL" id="MPC62377.1"/>
    </source>
</evidence>
<proteinExistence type="predicted"/>
<feature type="compositionally biased region" description="Low complexity" evidence="1">
    <location>
        <begin position="66"/>
        <end position="79"/>
    </location>
</feature>
<feature type="compositionally biased region" description="Basic and acidic residues" evidence="1">
    <location>
        <begin position="172"/>
        <end position="185"/>
    </location>
</feature>
<keyword evidence="3" id="KW-1185">Reference proteome</keyword>
<name>A0A5B7GZ83_PORTR</name>
<feature type="region of interest" description="Disordered" evidence="1">
    <location>
        <begin position="60"/>
        <end position="194"/>
    </location>
</feature>
<reference evidence="2 3" key="1">
    <citation type="submission" date="2019-05" db="EMBL/GenBank/DDBJ databases">
        <title>Another draft genome of Portunus trituberculatus and its Hox gene families provides insights of decapod evolution.</title>
        <authorList>
            <person name="Jeong J.-H."/>
            <person name="Song I."/>
            <person name="Kim S."/>
            <person name="Choi T."/>
            <person name="Kim D."/>
            <person name="Ryu S."/>
            <person name="Kim W."/>
        </authorList>
    </citation>
    <scope>NUCLEOTIDE SEQUENCE [LARGE SCALE GENOMIC DNA]</scope>
    <source>
        <tissue evidence="2">Muscle</tissue>
    </source>
</reference>
<dbReference type="Proteomes" id="UP000324222">
    <property type="component" value="Unassembled WGS sequence"/>
</dbReference>
<protein>
    <submittedName>
        <fullName evidence="2">Uncharacterized protein</fullName>
    </submittedName>
</protein>
<feature type="compositionally biased region" description="Basic and acidic residues" evidence="1">
    <location>
        <begin position="82"/>
        <end position="98"/>
    </location>
</feature>
<dbReference type="EMBL" id="VSRR010019595">
    <property type="protein sequence ID" value="MPC62377.1"/>
    <property type="molecule type" value="Genomic_DNA"/>
</dbReference>
<comment type="caution">
    <text evidence="2">The sequence shown here is derived from an EMBL/GenBank/DDBJ whole genome shotgun (WGS) entry which is preliminary data.</text>
</comment>
<feature type="compositionally biased region" description="Low complexity" evidence="1">
    <location>
        <begin position="136"/>
        <end position="154"/>
    </location>
</feature>
<evidence type="ECO:0000256" key="1">
    <source>
        <dbReference type="SAM" id="MobiDB-lite"/>
    </source>
</evidence>
<accession>A0A5B7GZ83</accession>